<protein>
    <submittedName>
        <fullName evidence="3">TadE/TadG family type IV pilus assembly protein</fullName>
    </submittedName>
</protein>
<keyword evidence="1" id="KW-0472">Membrane</keyword>
<feature type="domain" description="VWFA" evidence="2">
    <location>
        <begin position="171"/>
        <end position="389"/>
    </location>
</feature>
<evidence type="ECO:0000256" key="1">
    <source>
        <dbReference type="SAM" id="Phobius"/>
    </source>
</evidence>
<keyword evidence="1" id="KW-1133">Transmembrane helix</keyword>
<dbReference type="InterPro" id="IPR028087">
    <property type="entry name" value="Tad_N"/>
</dbReference>
<dbReference type="AlphaFoldDB" id="A0AAU7RNF0"/>
<organism evidence="3">
    <name type="scientific">Rhizobium sp. ZPR3</name>
    <dbReference type="NCBI Taxonomy" id="3158967"/>
    <lineage>
        <taxon>Bacteria</taxon>
        <taxon>Pseudomonadati</taxon>
        <taxon>Pseudomonadota</taxon>
        <taxon>Alphaproteobacteria</taxon>
        <taxon>Hyphomicrobiales</taxon>
        <taxon>Rhizobiaceae</taxon>
        <taxon>Rhizobium/Agrobacterium group</taxon>
        <taxon>Rhizobium</taxon>
    </lineage>
</organism>
<evidence type="ECO:0000259" key="2">
    <source>
        <dbReference type="PROSITE" id="PS50234"/>
    </source>
</evidence>
<name>A0AAU7RNF0_9HYPH</name>
<keyword evidence="1" id="KW-0812">Transmembrane</keyword>
<dbReference type="Pfam" id="PF00092">
    <property type="entry name" value="VWA"/>
    <property type="match status" value="1"/>
</dbReference>
<feature type="transmembrane region" description="Helical" evidence="1">
    <location>
        <begin position="21"/>
        <end position="42"/>
    </location>
</feature>
<dbReference type="CDD" id="cd00198">
    <property type="entry name" value="vWFA"/>
    <property type="match status" value="1"/>
</dbReference>
<proteinExistence type="predicted"/>
<dbReference type="InterPro" id="IPR036465">
    <property type="entry name" value="vWFA_dom_sf"/>
</dbReference>
<evidence type="ECO:0000313" key="3">
    <source>
        <dbReference type="EMBL" id="XBT91705.1"/>
    </source>
</evidence>
<sequence length="402" mass="42251">MMIAGSNLLCTLKQLLRDRAGNFGILTAISVPVLAVAGGVAVDVTNMSLTRSQLQESTDAAALATATALADGSATTTTAKDLANNFVLGQMSNYLAGDTDATNSLKAGTNTTVTKTTDSSGNSGYTVVVNSSYSMPVNSMTRLTGQSSLNISASSTSISGKTSETQKNALSMEIALDKSGSMLLNTDVVDTTQKSCIQYYTDGNYLYQYPKAKSPCYIKKIAALKTAVGSLLDQLDAADPASQYVRTAAIAWSSEVDSYSNLDWGTKSTRTNVVSGLNAEGGTESSAPMTMAYNNLMSASEAAAQAKKNNKTFQKYIILMTDGENNDTNSDQKTLATCNSAKAAGIKIYTVAFMAPARGQNLLQTCATSPSNYFAAQQMSDLVAAFKTIATETSKQMTLLTK</sequence>
<dbReference type="SUPFAM" id="SSF53300">
    <property type="entry name" value="vWA-like"/>
    <property type="match status" value="1"/>
</dbReference>
<reference evidence="3" key="1">
    <citation type="submission" date="2024-06" db="EMBL/GenBank/DDBJ databases">
        <authorList>
            <person name="Li T."/>
            <person name="Gao R."/>
        </authorList>
    </citation>
    <scope>NUCLEOTIDE SEQUENCE</scope>
    <source>
        <strain evidence="3">ZPR3</strain>
    </source>
</reference>
<gene>
    <name evidence="3" type="ORF">ABM479_12890</name>
</gene>
<dbReference type="InterPro" id="IPR002035">
    <property type="entry name" value="VWF_A"/>
</dbReference>
<dbReference type="Pfam" id="PF13400">
    <property type="entry name" value="Tad"/>
    <property type="match status" value="1"/>
</dbReference>
<accession>A0AAU7RNF0</accession>
<dbReference type="Gene3D" id="3.40.50.410">
    <property type="entry name" value="von Willebrand factor, type A domain"/>
    <property type="match status" value="1"/>
</dbReference>
<dbReference type="SMART" id="SM00327">
    <property type="entry name" value="VWA"/>
    <property type="match status" value="1"/>
</dbReference>
<dbReference type="RefSeq" id="WP_349956288.1">
    <property type="nucleotide sequence ID" value="NZ_CP157960.1"/>
</dbReference>
<dbReference type="EMBL" id="CP157960">
    <property type="protein sequence ID" value="XBT91705.1"/>
    <property type="molecule type" value="Genomic_DNA"/>
</dbReference>
<dbReference type="PROSITE" id="PS50234">
    <property type="entry name" value="VWFA"/>
    <property type="match status" value="1"/>
</dbReference>